<accession>A0AB39KQR8</accession>
<gene>
    <name evidence="7" type="ORF">ABOZ73_13725</name>
</gene>
<comment type="subcellular location">
    <subcellularLocation>
        <location evidence="1">Cell membrane</location>
        <topology evidence="1">Multi-pass membrane protein</topology>
    </subcellularLocation>
</comment>
<feature type="transmembrane region" description="Helical" evidence="6">
    <location>
        <begin position="128"/>
        <end position="148"/>
    </location>
</feature>
<dbReference type="GO" id="GO:0005886">
    <property type="term" value="C:plasma membrane"/>
    <property type="evidence" value="ECO:0007669"/>
    <property type="project" value="UniProtKB-SubCell"/>
</dbReference>
<evidence type="ECO:0000256" key="5">
    <source>
        <dbReference type="ARBA" id="ARBA00023136"/>
    </source>
</evidence>
<reference evidence="7" key="1">
    <citation type="submission" date="2024-06" db="EMBL/GenBank/DDBJ databases">
        <title>Caulobacter inopinatus, sp. nov.</title>
        <authorList>
            <person name="Donachie S.P."/>
        </authorList>
    </citation>
    <scope>NUCLEOTIDE SEQUENCE</scope>
    <source>
        <strain evidence="7">73W</strain>
    </source>
</reference>
<dbReference type="PANTHER" id="PTHR30250:SF31">
    <property type="entry name" value="INNER MEMBRANE PROTEIN YGHQ"/>
    <property type="match status" value="1"/>
</dbReference>
<evidence type="ECO:0000256" key="1">
    <source>
        <dbReference type="ARBA" id="ARBA00004651"/>
    </source>
</evidence>
<feature type="transmembrane region" description="Helical" evidence="6">
    <location>
        <begin position="350"/>
        <end position="370"/>
    </location>
</feature>
<organism evidence="7">
    <name type="scientific">Caulobacter sp. 73W</name>
    <dbReference type="NCBI Taxonomy" id="3161137"/>
    <lineage>
        <taxon>Bacteria</taxon>
        <taxon>Pseudomonadati</taxon>
        <taxon>Pseudomonadota</taxon>
        <taxon>Alphaproteobacteria</taxon>
        <taxon>Caulobacterales</taxon>
        <taxon>Caulobacteraceae</taxon>
        <taxon>Caulobacter</taxon>
    </lineage>
</organism>
<dbReference type="EMBL" id="CP158375">
    <property type="protein sequence ID" value="XDO95846.1"/>
    <property type="molecule type" value="Genomic_DNA"/>
</dbReference>
<feature type="transmembrane region" description="Helical" evidence="6">
    <location>
        <begin position="40"/>
        <end position="59"/>
    </location>
</feature>
<dbReference type="AlphaFoldDB" id="A0AB39KQR8"/>
<keyword evidence="3 6" id="KW-0812">Transmembrane</keyword>
<evidence type="ECO:0000256" key="4">
    <source>
        <dbReference type="ARBA" id="ARBA00022989"/>
    </source>
</evidence>
<proteinExistence type="predicted"/>
<protein>
    <submittedName>
        <fullName evidence="7">Lipopolysaccharide biosynthesis protein</fullName>
    </submittedName>
</protein>
<keyword evidence="4 6" id="KW-1133">Transmembrane helix</keyword>
<feature type="transmembrane region" description="Helical" evidence="6">
    <location>
        <begin position="93"/>
        <end position="116"/>
    </location>
</feature>
<evidence type="ECO:0000256" key="2">
    <source>
        <dbReference type="ARBA" id="ARBA00022475"/>
    </source>
</evidence>
<feature type="transmembrane region" description="Helical" evidence="6">
    <location>
        <begin position="382"/>
        <end position="401"/>
    </location>
</feature>
<keyword evidence="5 6" id="KW-0472">Membrane</keyword>
<keyword evidence="2" id="KW-1003">Cell membrane</keyword>
<evidence type="ECO:0000313" key="7">
    <source>
        <dbReference type="EMBL" id="XDO95846.1"/>
    </source>
</evidence>
<feature type="transmembrane region" description="Helical" evidence="6">
    <location>
        <begin position="407"/>
        <end position="425"/>
    </location>
</feature>
<dbReference type="PANTHER" id="PTHR30250">
    <property type="entry name" value="PST FAMILY PREDICTED COLANIC ACID TRANSPORTER"/>
    <property type="match status" value="1"/>
</dbReference>
<feature type="transmembrane region" description="Helical" evidence="6">
    <location>
        <begin position="12"/>
        <end position="34"/>
    </location>
</feature>
<sequence length="449" mass="47176">MQIPTTGLLRRVLTNTGVLLGGRVVNAVISLAYMAVAARALGASGLGVLVLINAFAQLVGDAVKFQSWQTVLNYGAAPFAENRKTDFQRVVRFTVFLDIVSGLVGVLIGVAGAIVFDEELGWTVGQAPAAALYALSIIAMAPATPLGLLRLFNRFDLMSAQFAIQSAVRLIGGLIAWWMNAPLEAFLLVWAAGTMAQFAYLAVVSVREMAQRGLLADWSWKGPLTEGMPGVWRFAWATNFSATVDVMFTHVVTLVVGAVMGPAPAALWRVGRQVADALAKPAKLMIPALYPELARLRAAKGEAAMTKLAIQVGLLGGGVATLLLVVTIFAGGPILTLVMGPAFADAEEVMVWQVAAAVVAIWALPLEPMLVSLGQAGAALRVRLAVCVLYLGVLVPVVRTWGPNGAGAALVGAGILMGLGMLWALRRGQRLNPGTTSSDTAVTSERNPD</sequence>
<name>A0AB39KQR8_9CAUL</name>
<dbReference type="RefSeq" id="WP_369058690.1">
    <property type="nucleotide sequence ID" value="NZ_CP158375.1"/>
</dbReference>
<evidence type="ECO:0000256" key="6">
    <source>
        <dbReference type="SAM" id="Phobius"/>
    </source>
</evidence>
<dbReference type="InterPro" id="IPR050833">
    <property type="entry name" value="Poly_Biosynth_Transport"/>
</dbReference>
<evidence type="ECO:0000256" key="3">
    <source>
        <dbReference type="ARBA" id="ARBA00022692"/>
    </source>
</evidence>
<feature type="transmembrane region" description="Helical" evidence="6">
    <location>
        <begin position="308"/>
        <end position="330"/>
    </location>
</feature>